<dbReference type="Gene3D" id="3.30.420.270">
    <property type="match status" value="1"/>
</dbReference>
<dbReference type="RefSeq" id="WP_175503822.1">
    <property type="nucleotide sequence ID" value="NZ_CAURQT010000017.1"/>
</dbReference>
<comment type="subcellular location">
    <subcellularLocation>
        <location evidence="1">Cell membrane</location>
        <topology evidence="1">Single-pass membrane protein</topology>
    </subcellularLocation>
    <subcellularLocation>
        <location evidence="7">Cell membrane</location>
        <topology evidence="7">Single-pass type II membrane protein</topology>
    </subcellularLocation>
</comment>
<dbReference type="Pfam" id="PF02472">
    <property type="entry name" value="ExbD"/>
    <property type="match status" value="1"/>
</dbReference>
<evidence type="ECO:0000256" key="7">
    <source>
        <dbReference type="RuleBase" id="RU003879"/>
    </source>
</evidence>
<dbReference type="GO" id="GO:0005886">
    <property type="term" value="C:plasma membrane"/>
    <property type="evidence" value="ECO:0007669"/>
    <property type="project" value="UniProtKB-SubCell"/>
</dbReference>
<evidence type="ECO:0000256" key="3">
    <source>
        <dbReference type="ARBA" id="ARBA00022475"/>
    </source>
</evidence>
<comment type="similarity">
    <text evidence="2 7">Belongs to the ExbD/TolR family.</text>
</comment>
<keyword evidence="4 7" id="KW-0812">Transmembrane</keyword>
<dbReference type="GO" id="GO:0015031">
    <property type="term" value="P:protein transport"/>
    <property type="evidence" value="ECO:0007669"/>
    <property type="project" value="UniProtKB-KW"/>
</dbReference>
<dbReference type="EMBL" id="CP054840">
    <property type="protein sequence ID" value="QKV52944.1"/>
    <property type="molecule type" value="Genomic_DNA"/>
</dbReference>
<sequence length="141" mass="15458">MNFRPRHRDEPEINLIPFIDVLLVVLIFLMLSTTYSKFTELQLTLPVANVEQQRNRPQEIIVSVAADGRYAINKTALSDTSVAALTQGLAGLAQSRPDSVLIISADATAPHQAVISVMEAARRTGLAQITFATQSSQAQRR</sequence>
<keyword evidence="3" id="KW-1003">Cell membrane</keyword>
<dbReference type="Proteomes" id="UP000509579">
    <property type="component" value="Chromosome"/>
</dbReference>
<keyword evidence="7" id="KW-0813">Transport</keyword>
<keyword evidence="7" id="KW-0653">Protein transport</keyword>
<evidence type="ECO:0000256" key="2">
    <source>
        <dbReference type="ARBA" id="ARBA00005811"/>
    </source>
</evidence>
<reference evidence="9 10" key="1">
    <citation type="submission" date="2020-06" db="EMBL/GenBank/DDBJ databases">
        <title>Acidovorax antarctica sp. nov., isolated from Corinth ice sheet soil, Antarctic Fields Peninsula.</title>
        <authorList>
            <person name="Xu Q."/>
            <person name="Peng F."/>
        </authorList>
    </citation>
    <scope>NUCLEOTIDE SEQUENCE [LARGE SCALE GENOMIC DNA]</scope>
    <source>
        <strain evidence="9 10">16-35-5</strain>
    </source>
</reference>
<accession>A0A6N1X0J3</accession>
<evidence type="ECO:0000256" key="5">
    <source>
        <dbReference type="ARBA" id="ARBA00022989"/>
    </source>
</evidence>
<dbReference type="KEGG" id="aant:HUK68_08615"/>
<organism evidence="9 10">
    <name type="scientific">Comamonas antarctica</name>
    <dbReference type="NCBI Taxonomy" id="2743470"/>
    <lineage>
        <taxon>Bacteria</taxon>
        <taxon>Pseudomonadati</taxon>
        <taxon>Pseudomonadota</taxon>
        <taxon>Betaproteobacteria</taxon>
        <taxon>Burkholderiales</taxon>
        <taxon>Comamonadaceae</taxon>
        <taxon>Comamonas</taxon>
    </lineage>
</organism>
<dbReference type="PANTHER" id="PTHR30558">
    <property type="entry name" value="EXBD MEMBRANE COMPONENT OF PMF-DRIVEN MACROMOLECULE IMPORT SYSTEM"/>
    <property type="match status" value="1"/>
</dbReference>
<evidence type="ECO:0000313" key="10">
    <source>
        <dbReference type="Proteomes" id="UP000509579"/>
    </source>
</evidence>
<evidence type="ECO:0000256" key="4">
    <source>
        <dbReference type="ARBA" id="ARBA00022692"/>
    </source>
</evidence>
<evidence type="ECO:0000256" key="6">
    <source>
        <dbReference type="ARBA" id="ARBA00023136"/>
    </source>
</evidence>
<dbReference type="InterPro" id="IPR003400">
    <property type="entry name" value="ExbD"/>
</dbReference>
<protein>
    <submittedName>
        <fullName evidence="9">Biopolymer transporter ExbD</fullName>
    </submittedName>
</protein>
<evidence type="ECO:0000256" key="8">
    <source>
        <dbReference type="SAM" id="Phobius"/>
    </source>
</evidence>
<dbReference type="AlphaFoldDB" id="A0A6N1X0J3"/>
<evidence type="ECO:0000313" key="9">
    <source>
        <dbReference type="EMBL" id="QKV52944.1"/>
    </source>
</evidence>
<evidence type="ECO:0000256" key="1">
    <source>
        <dbReference type="ARBA" id="ARBA00004162"/>
    </source>
</evidence>
<dbReference type="PANTHER" id="PTHR30558:SF3">
    <property type="entry name" value="BIOPOLYMER TRANSPORT PROTEIN EXBD-RELATED"/>
    <property type="match status" value="1"/>
</dbReference>
<feature type="transmembrane region" description="Helical" evidence="8">
    <location>
        <begin position="12"/>
        <end position="31"/>
    </location>
</feature>
<keyword evidence="6 8" id="KW-0472">Membrane</keyword>
<keyword evidence="5 8" id="KW-1133">Transmembrane helix</keyword>
<dbReference type="GO" id="GO:0022857">
    <property type="term" value="F:transmembrane transporter activity"/>
    <property type="evidence" value="ECO:0007669"/>
    <property type="project" value="InterPro"/>
</dbReference>
<proteinExistence type="inferred from homology"/>
<gene>
    <name evidence="9" type="ORF">HUK68_08615</name>
</gene>
<name>A0A6N1X0J3_9BURK</name>
<keyword evidence="10" id="KW-1185">Reference proteome</keyword>